<reference evidence="1 2" key="1">
    <citation type="journal article" date="2021" name="Cell Host Microbe">
        <title>in vivo commensal control of Clostridioides difficile virulence.</title>
        <authorList>
            <person name="Girinathan B.P."/>
            <person name="Dibenedetto N."/>
            <person name="Worley J.N."/>
            <person name="Peltier J."/>
            <person name="Arrieta-Ortiz M.L."/>
            <person name="Rupa Christinal Immanuel S."/>
            <person name="Lavin R."/>
            <person name="Delaney M.L."/>
            <person name="Cummins C."/>
            <person name="Hoffmann M."/>
            <person name="Luo Y."/>
            <person name="Gonzalez-Escalona N."/>
            <person name="Allard M."/>
            <person name="Onderdonk A.B."/>
            <person name="Gerber G.K."/>
            <person name="Sonenshein A.L."/>
            <person name="Baliga N."/>
            <person name="Dupuy B."/>
            <person name="Bry L."/>
        </authorList>
    </citation>
    <scope>NUCLEOTIDE SEQUENCE [LARGE SCALE GENOMIC DNA]</scope>
    <source>
        <strain evidence="1 2">DSM 599</strain>
    </source>
</reference>
<name>A0ABS7KUE2_CLOSR</name>
<organism evidence="1 2">
    <name type="scientific">Clostridium sardiniense</name>
    <name type="common">Clostridium absonum</name>
    <dbReference type="NCBI Taxonomy" id="29369"/>
    <lineage>
        <taxon>Bacteria</taxon>
        <taxon>Bacillati</taxon>
        <taxon>Bacillota</taxon>
        <taxon>Clostridia</taxon>
        <taxon>Eubacteriales</taxon>
        <taxon>Clostridiaceae</taxon>
        <taxon>Clostridium</taxon>
    </lineage>
</organism>
<proteinExistence type="predicted"/>
<sequence length="90" mass="10852">MINIDSFIRTTINTLKKINVNDSIDIRPFKKDRKILIIKNEHSFDVIEDGFFQCEYRDLKLDKLKKFLKTLKKREFPRSSKLWFNIISSN</sequence>
<gene>
    <name evidence="1" type="ORF">K5V21_02610</name>
</gene>
<accession>A0ABS7KUE2</accession>
<protein>
    <submittedName>
        <fullName evidence="1">Uncharacterized protein</fullName>
    </submittedName>
</protein>
<comment type="caution">
    <text evidence="1">The sequence shown here is derived from an EMBL/GenBank/DDBJ whole genome shotgun (WGS) entry which is preliminary data.</text>
</comment>
<dbReference type="EMBL" id="JAIKTU010000002">
    <property type="protein sequence ID" value="MBY0754339.1"/>
    <property type="molecule type" value="Genomic_DNA"/>
</dbReference>
<keyword evidence="2" id="KW-1185">Reference proteome</keyword>
<dbReference type="RefSeq" id="WP_221858890.1">
    <property type="nucleotide sequence ID" value="NZ_JAIKTU010000002.1"/>
</dbReference>
<evidence type="ECO:0000313" key="1">
    <source>
        <dbReference type="EMBL" id="MBY0754339.1"/>
    </source>
</evidence>
<dbReference type="Proteomes" id="UP001299068">
    <property type="component" value="Unassembled WGS sequence"/>
</dbReference>
<evidence type="ECO:0000313" key="2">
    <source>
        <dbReference type="Proteomes" id="UP001299068"/>
    </source>
</evidence>